<dbReference type="PANTHER" id="PTHR10963">
    <property type="entry name" value="GLYCOSYL HYDROLASE-RELATED"/>
    <property type="match status" value="1"/>
</dbReference>
<comment type="function">
    <text evidence="5">Dual chitinase/transglycosylase that plays a role in cell wall architecture. Chitinase and transglycosylase activities are coupled. Required for the polysaccharide cross-linking at the septa and the cell wall. More specifically, transfers chitin to 1,6-beta-glucan in the cell wall.</text>
</comment>
<comment type="similarity">
    <text evidence="4">Belongs to the glycosyl hydrolase 16 family. CRH1 subfamily.</text>
</comment>
<keyword evidence="3" id="KW-0326">Glycosidase</keyword>
<keyword evidence="1 7" id="KW-0732">Signal</keyword>
<evidence type="ECO:0000313" key="10">
    <source>
        <dbReference type="RefSeq" id="XP_033455233.1"/>
    </source>
</evidence>
<evidence type="ECO:0000256" key="2">
    <source>
        <dbReference type="ARBA" id="ARBA00022801"/>
    </source>
</evidence>
<dbReference type="GO" id="GO:0004553">
    <property type="term" value="F:hydrolase activity, hydrolyzing O-glycosyl compounds"/>
    <property type="evidence" value="ECO:0007669"/>
    <property type="project" value="InterPro"/>
</dbReference>
<feature type="domain" description="GH16" evidence="8">
    <location>
        <begin position="55"/>
        <end position="291"/>
    </location>
</feature>
<dbReference type="InterPro" id="IPR018371">
    <property type="entry name" value="Chitin-binding_1_CS"/>
</dbReference>
<keyword evidence="2 10" id="KW-0378">Hydrolase</keyword>
<feature type="chain" id="PRO_5027081472" evidence="7">
    <location>
        <begin position="21"/>
        <end position="449"/>
    </location>
</feature>
<accession>A0A6J3LU99</accession>
<evidence type="ECO:0000256" key="7">
    <source>
        <dbReference type="SAM" id="SignalP"/>
    </source>
</evidence>
<dbReference type="OrthoDB" id="4781at2759"/>
<organism evidence="10">
    <name type="scientific">Dissoconium aciculare CBS 342.82</name>
    <dbReference type="NCBI Taxonomy" id="1314786"/>
    <lineage>
        <taxon>Eukaryota</taxon>
        <taxon>Fungi</taxon>
        <taxon>Dikarya</taxon>
        <taxon>Ascomycota</taxon>
        <taxon>Pezizomycotina</taxon>
        <taxon>Dothideomycetes</taxon>
        <taxon>Dothideomycetidae</taxon>
        <taxon>Mycosphaerellales</taxon>
        <taxon>Dissoconiaceae</taxon>
        <taxon>Dissoconium</taxon>
    </lineage>
</organism>
<evidence type="ECO:0000256" key="3">
    <source>
        <dbReference type="ARBA" id="ARBA00023295"/>
    </source>
</evidence>
<keyword evidence="9" id="KW-1185">Reference proteome</keyword>
<feature type="region of interest" description="Disordered" evidence="6">
    <location>
        <begin position="370"/>
        <end position="412"/>
    </location>
</feature>
<feature type="signal peptide" evidence="7">
    <location>
        <begin position="1"/>
        <end position="20"/>
    </location>
</feature>
<dbReference type="Pfam" id="PF00722">
    <property type="entry name" value="Glyco_hydro_16"/>
    <property type="match status" value="1"/>
</dbReference>
<reference evidence="10" key="2">
    <citation type="submission" date="2020-04" db="EMBL/GenBank/DDBJ databases">
        <authorList>
            <consortium name="NCBI Genome Project"/>
        </authorList>
    </citation>
    <scope>NUCLEOTIDE SEQUENCE</scope>
    <source>
        <strain evidence="10">CBS 342.82</strain>
    </source>
</reference>
<dbReference type="RefSeq" id="XP_033455233.1">
    <property type="nucleotide sequence ID" value="XM_033606027.1"/>
</dbReference>
<evidence type="ECO:0000313" key="9">
    <source>
        <dbReference type="Proteomes" id="UP000504637"/>
    </source>
</evidence>
<dbReference type="GO" id="GO:0016757">
    <property type="term" value="F:glycosyltransferase activity"/>
    <property type="evidence" value="ECO:0007669"/>
    <property type="project" value="TreeGrafter"/>
</dbReference>
<dbReference type="GO" id="GO:0031505">
    <property type="term" value="P:fungal-type cell wall organization"/>
    <property type="evidence" value="ECO:0007669"/>
    <property type="project" value="TreeGrafter"/>
</dbReference>
<dbReference type="PANTHER" id="PTHR10963:SF22">
    <property type="entry name" value="GLYCOSIDASE CRH2-RELATED"/>
    <property type="match status" value="1"/>
</dbReference>
<gene>
    <name evidence="10" type="ORF">K489DRAFT_385161</name>
</gene>
<evidence type="ECO:0000256" key="6">
    <source>
        <dbReference type="SAM" id="MobiDB-lite"/>
    </source>
</evidence>
<feature type="compositionally biased region" description="Low complexity" evidence="6">
    <location>
        <begin position="382"/>
        <end position="405"/>
    </location>
</feature>
<sequence length="449" mass="47301">MRHALSAIAALVATFSLVAGQGAPKCGGGAKCPASSPCCSEYGQCGVGAYCLQGCDPKNSFDLQSCTAKAVCKSGDFKMDSLKDVQQNTVYLGDASNVNWVSSGIPVVYNNEALLLTMAESTVGTLLTSTHYVWYGKISAKMTSSQGKGVVTAFIMMSDMKDEIDFEFVGETVSNVQSNYYFQGITDYGNMIKLDVDNSRSNVHTYTIDWQPDQLSWAVDGKILRTIKKSDTFNSTDNTYHYPQSPSKIQLSLWPAGLPSNGEGTITWAGGLVNWNSGYMQNGYYYAMVSDIQVECYNPPSGWSNNFGSKAYYYTSAEGTEKTVAIGNNNTVLSSFYATGDNPTYDPYGKKSGDSTASAALPAVTAETVPGISGGGVRGTDGSTSNSANPGSSGNNAGESAANPNQQGGGITSFYQNGGAMANTNEAAPKLIAGSGIALLGFFIAALML</sequence>
<reference evidence="10" key="1">
    <citation type="submission" date="2020-01" db="EMBL/GenBank/DDBJ databases">
        <authorList>
            <consortium name="DOE Joint Genome Institute"/>
            <person name="Haridas S."/>
            <person name="Albert R."/>
            <person name="Binder M."/>
            <person name="Bloem J."/>
            <person name="Labutti K."/>
            <person name="Salamov A."/>
            <person name="Andreopoulos B."/>
            <person name="Baker S.E."/>
            <person name="Barry K."/>
            <person name="Bills G."/>
            <person name="Bluhm B.H."/>
            <person name="Cannon C."/>
            <person name="Castanera R."/>
            <person name="Culley D.E."/>
            <person name="Daum C."/>
            <person name="Ezra D."/>
            <person name="Gonzalez J.B."/>
            <person name="Henrissat B."/>
            <person name="Kuo A."/>
            <person name="Liang C."/>
            <person name="Lipzen A."/>
            <person name="Lutzoni F."/>
            <person name="Magnuson J."/>
            <person name="Mondo S."/>
            <person name="Nolan M."/>
            <person name="Ohm R."/>
            <person name="Pangilinan J."/>
            <person name="Park H.-J."/>
            <person name="Ramirez L."/>
            <person name="Alfaro M."/>
            <person name="Sun H."/>
            <person name="Tritt A."/>
            <person name="Yoshinaga Y."/>
            <person name="Zwiers L.-H."/>
            <person name="Turgeon B.G."/>
            <person name="Goodwin S.B."/>
            <person name="Spatafora J.W."/>
            <person name="Crous P.W."/>
            <person name="Grigoriev I.V."/>
        </authorList>
    </citation>
    <scope>NUCLEOTIDE SEQUENCE</scope>
    <source>
        <strain evidence="10">CBS 342.82</strain>
    </source>
</reference>
<evidence type="ECO:0000259" key="8">
    <source>
        <dbReference type="PROSITE" id="PS51762"/>
    </source>
</evidence>
<evidence type="ECO:0000256" key="4">
    <source>
        <dbReference type="ARBA" id="ARBA00038074"/>
    </source>
</evidence>
<dbReference type="GO" id="GO:0009277">
    <property type="term" value="C:fungal-type cell wall"/>
    <property type="evidence" value="ECO:0007669"/>
    <property type="project" value="UniProtKB-ARBA"/>
</dbReference>
<dbReference type="GO" id="GO:0008061">
    <property type="term" value="F:chitin binding"/>
    <property type="evidence" value="ECO:0007669"/>
    <property type="project" value="InterPro"/>
</dbReference>
<evidence type="ECO:0000256" key="5">
    <source>
        <dbReference type="ARBA" id="ARBA00093308"/>
    </source>
</evidence>
<dbReference type="FunFam" id="2.60.120.200:FF:000159">
    <property type="entry name" value="Glycosidase"/>
    <property type="match status" value="1"/>
</dbReference>
<dbReference type="PROSITE" id="PS00026">
    <property type="entry name" value="CHIT_BIND_I_1"/>
    <property type="match status" value="1"/>
</dbReference>
<proteinExistence type="inferred from homology"/>
<evidence type="ECO:0000256" key="1">
    <source>
        <dbReference type="ARBA" id="ARBA00022729"/>
    </source>
</evidence>
<dbReference type="AlphaFoldDB" id="A0A6J3LU99"/>
<dbReference type="PROSITE" id="PS51762">
    <property type="entry name" value="GH16_2"/>
    <property type="match status" value="1"/>
</dbReference>
<dbReference type="InterPro" id="IPR000757">
    <property type="entry name" value="Beta-glucanase-like"/>
</dbReference>
<dbReference type="InterPro" id="IPR013320">
    <property type="entry name" value="ConA-like_dom_sf"/>
</dbReference>
<dbReference type="GeneID" id="54363827"/>
<dbReference type="Proteomes" id="UP000504637">
    <property type="component" value="Unplaced"/>
</dbReference>
<dbReference type="InterPro" id="IPR050546">
    <property type="entry name" value="Glycosyl_Hydrlase_16"/>
</dbReference>
<reference evidence="10" key="3">
    <citation type="submission" date="2025-08" db="UniProtKB">
        <authorList>
            <consortium name="RefSeq"/>
        </authorList>
    </citation>
    <scope>IDENTIFICATION</scope>
    <source>
        <strain evidence="10">CBS 342.82</strain>
    </source>
</reference>
<dbReference type="SUPFAM" id="SSF49899">
    <property type="entry name" value="Concanavalin A-like lectins/glucanases"/>
    <property type="match status" value="1"/>
</dbReference>
<dbReference type="Gene3D" id="2.60.120.200">
    <property type="match status" value="1"/>
</dbReference>
<name>A0A6J3LU99_9PEZI</name>
<protein>
    <submittedName>
        <fullName evidence="10">Glycoside hydrolase family 16 protein</fullName>
    </submittedName>
</protein>
<dbReference type="GO" id="GO:0005975">
    <property type="term" value="P:carbohydrate metabolic process"/>
    <property type="evidence" value="ECO:0007669"/>
    <property type="project" value="InterPro"/>
</dbReference>